<name>A0AAN5CRB6_9BILA</name>
<accession>A0AAN5CRB6</accession>
<dbReference type="Gene3D" id="1.10.340.70">
    <property type="match status" value="1"/>
</dbReference>
<dbReference type="AlphaFoldDB" id="A0AAN5CRB6"/>
<feature type="non-terminal residue" evidence="4">
    <location>
        <position position="263"/>
    </location>
</feature>
<keyword evidence="2" id="KW-0175">Coiled coil</keyword>
<dbReference type="EC" id="2.7.7.49" evidence="1"/>
<dbReference type="EMBL" id="BTRK01000004">
    <property type="protein sequence ID" value="GMR49112.1"/>
    <property type="molecule type" value="Genomic_DNA"/>
</dbReference>
<dbReference type="Pfam" id="PF17921">
    <property type="entry name" value="Integrase_H2C2"/>
    <property type="match status" value="1"/>
</dbReference>
<dbReference type="PANTHER" id="PTHR37984:SF5">
    <property type="entry name" value="PROTEIN NYNRIN-LIKE"/>
    <property type="match status" value="1"/>
</dbReference>
<evidence type="ECO:0000259" key="3">
    <source>
        <dbReference type="Pfam" id="PF17921"/>
    </source>
</evidence>
<proteinExistence type="predicted"/>
<dbReference type="PANTHER" id="PTHR37984">
    <property type="entry name" value="PROTEIN CBG26694"/>
    <property type="match status" value="1"/>
</dbReference>
<gene>
    <name evidence="4" type="ORF">PMAYCL1PPCAC_19307</name>
</gene>
<comment type="caution">
    <text evidence="4">The sequence shown here is derived from an EMBL/GenBank/DDBJ whole genome shotgun (WGS) entry which is preliminary data.</text>
</comment>
<dbReference type="InterPro" id="IPR050951">
    <property type="entry name" value="Retrovirus_Pol_polyprotein"/>
</dbReference>
<feature type="coiled-coil region" evidence="2">
    <location>
        <begin position="76"/>
        <end position="103"/>
    </location>
</feature>
<evidence type="ECO:0000313" key="5">
    <source>
        <dbReference type="Proteomes" id="UP001328107"/>
    </source>
</evidence>
<dbReference type="InterPro" id="IPR041588">
    <property type="entry name" value="Integrase_H2C2"/>
</dbReference>
<protein>
    <recommendedName>
        <fullName evidence="1">RNA-directed DNA polymerase</fullName>
        <ecNumber evidence="1">2.7.7.49</ecNumber>
    </recommendedName>
</protein>
<keyword evidence="5" id="KW-1185">Reference proteome</keyword>
<organism evidence="4 5">
    <name type="scientific">Pristionchus mayeri</name>
    <dbReference type="NCBI Taxonomy" id="1317129"/>
    <lineage>
        <taxon>Eukaryota</taxon>
        <taxon>Metazoa</taxon>
        <taxon>Ecdysozoa</taxon>
        <taxon>Nematoda</taxon>
        <taxon>Chromadorea</taxon>
        <taxon>Rhabditida</taxon>
        <taxon>Rhabditina</taxon>
        <taxon>Diplogasteromorpha</taxon>
        <taxon>Diplogasteroidea</taxon>
        <taxon>Neodiplogasteridae</taxon>
        <taxon>Pristionchus</taxon>
    </lineage>
</organism>
<dbReference type="Proteomes" id="UP001328107">
    <property type="component" value="Unassembled WGS sequence"/>
</dbReference>
<evidence type="ECO:0000256" key="1">
    <source>
        <dbReference type="ARBA" id="ARBA00012493"/>
    </source>
</evidence>
<reference evidence="5" key="1">
    <citation type="submission" date="2022-10" db="EMBL/GenBank/DDBJ databases">
        <title>Genome assembly of Pristionchus species.</title>
        <authorList>
            <person name="Yoshida K."/>
            <person name="Sommer R.J."/>
        </authorList>
    </citation>
    <scope>NUCLEOTIDE SEQUENCE [LARGE SCALE GENOMIC DNA]</scope>
    <source>
        <strain evidence="5">RS5460</strain>
    </source>
</reference>
<sequence length="263" mass="30831">MNTSESELKVEKHQLMGMWKKKVMREDDVKGRVAVVKEGKERDMTSDWEILSEKIQGNHEDGLDESVWSILKQHERTRAQREISNEEEVSTEKEEKMEEWRKAQRKDEWIRKVLEGLKEVEQGHVGARKLSQLLKKEFFWGGLDKSVADVVRKCTKCKLSNAGKNFVPDLMPREVSEPMEIVAMDLLDLGKGERGAKMQILMKKTHKEVNDRLRVERENMKEQYDRKNKNRKANEPRIGDRVYVKKEMKGVKNAKLAIEWEGP</sequence>
<evidence type="ECO:0000256" key="2">
    <source>
        <dbReference type="SAM" id="Coils"/>
    </source>
</evidence>
<feature type="coiled-coil region" evidence="2">
    <location>
        <begin position="203"/>
        <end position="230"/>
    </location>
</feature>
<feature type="domain" description="Integrase zinc-binding" evidence="3">
    <location>
        <begin position="121"/>
        <end position="162"/>
    </location>
</feature>
<dbReference type="GO" id="GO:0003964">
    <property type="term" value="F:RNA-directed DNA polymerase activity"/>
    <property type="evidence" value="ECO:0007669"/>
    <property type="project" value="UniProtKB-EC"/>
</dbReference>
<evidence type="ECO:0000313" key="4">
    <source>
        <dbReference type="EMBL" id="GMR49112.1"/>
    </source>
</evidence>